<keyword evidence="10" id="KW-1185">Reference proteome</keyword>
<keyword evidence="8" id="KW-0472">Membrane</keyword>
<dbReference type="EMBL" id="JAXQNO010000013">
    <property type="protein sequence ID" value="KAK4786405.1"/>
    <property type="molecule type" value="Genomic_DNA"/>
</dbReference>
<dbReference type="GO" id="GO:0016705">
    <property type="term" value="F:oxidoreductase activity, acting on paired donors, with incorporation or reduction of molecular oxygen"/>
    <property type="evidence" value="ECO:0007669"/>
    <property type="project" value="InterPro"/>
</dbReference>
<sequence>MIITMILLWEIAMAAFLFLITQLVVTSLFQKCKSRKLPPGPRGWPLIGALPLLGAMPHATLAKMAKRYGPLMYLKMGTGHMVVASTPDAARAFLETLDFNFSNRPPIAAATHLNYNAQDMAFADYGPRWKLLRKLSNLHMLGGKALEEWARVREAEVGHMLRAMCEVSGRGEAVVVLEMLSYATANMIGQVKPEGVRDEGVGVERVQGHGGGADEFVRTLQHR</sequence>
<evidence type="ECO:0000256" key="2">
    <source>
        <dbReference type="ARBA" id="ARBA00010617"/>
    </source>
</evidence>
<keyword evidence="8" id="KW-1133">Transmembrane helix</keyword>
<reference evidence="9 10" key="1">
    <citation type="journal article" date="2023" name="Hortic Res">
        <title>Pangenome of water caltrop reveals structural variations and asymmetric subgenome divergence after allopolyploidization.</title>
        <authorList>
            <person name="Zhang X."/>
            <person name="Chen Y."/>
            <person name="Wang L."/>
            <person name="Yuan Y."/>
            <person name="Fang M."/>
            <person name="Shi L."/>
            <person name="Lu R."/>
            <person name="Comes H.P."/>
            <person name="Ma Y."/>
            <person name="Chen Y."/>
            <person name="Huang G."/>
            <person name="Zhou Y."/>
            <person name="Zheng Z."/>
            <person name="Qiu Y."/>
        </authorList>
    </citation>
    <scope>NUCLEOTIDE SEQUENCE [LARGE SCALE GENOMIC DNA]</scope>
    <source>
        <strain evidence="9">F231</strain>
    </source>
</reference>
<evidence type="ECO:0000256" key="6">
    <source>
        <dbReference type="ARBA" id="ARBA00023004"/>
    </source>
</evidence>
<evidence type="ECO:0000256" key="5">
    <source>
        <dbReference type="ARBA" id="ARBA00023002"/>
    </source>
</evidence>
<dbReference type="Proteomes" id="UP001346149">
    <property type="component" value="Unassembled WGS sequence"/>
</dbReference>
<dbReference type="GO" id="GO:0004497">
    <property type="term" value="F:monooxygenase activity"/>
    <property type="evidence" value="ECO:0007669"/>
    <property type="project" value="UniProtKB-KW"/>
</dbReference>
<keyword evidence="6" id="KW-0408">Iron</keyword>
<accession>A0AAN7LJ95</accession>
<evidence type="ECO:0000256" key="8">
    <source>
        <dbReference type="SAM" id="Phobius"/>
    </source>
</evidence>
<dbReference type="GO" id="GO:0005506">
    <property type="term" value="F:iron ion binding"/>
    <property type="evidence" value="ECO:0007669"/>
    <property type="project" value="InterPro"/>
</dbReference>
<keyword evidence="8" id="KW-0812">Transmembrane</keyword>
<dbReference type="PANTHER" id="PTHR47944">
    <property type="entry name" value="CYTOCHROME P450 98A9"/>
    <property type="match status" value="1"/>
</dbReference>
<organism evidence="9 10">
    <name type="scientific">Trapa natans</name>
    <name type="common">Water chestnut</name>
    <dbReference type="NCBI Taxonomy" id="22666"/>
    <lineage>
        <taxon>Eukaryota</taxon>
        <taxon>Viridiplantae</taxon>
        <taxon>Streptophyta</taxon>
        <taxon>Embryophyta</taxon>
        <taxon>Tracheophyta</taxon>
        <taxon>Spermatophyta</taxon>
        <taxon>Magnoliopsida</taxon>
        <taxon>eudicotyledons</taxon>
        <taxon>Gunneridae</taxon>
        <taxon>Pentapetalae</taxon>
        <taxon>rosids</taxon>
        <taxon>malvids</taxon>
        <taxon>Myrtales</taxon>
        <taxon>Lythraceae</taxon>
        <taxon>Trapa</taxon>
    </lineage>
</organism>
<keyword evidence="4" id="KW-0479">Metal-binding</keyword>
<dbReference type="InterPro" id="IPR036396">
    <property type="entry name" value="Cyt_P450_sf"/>
</dbReference>
<dbReference type="SUPFAM" id="SSF48264">
    <property type="entry name" value="Cytochrome P450"/>
    <property type="match status" value="1"/>
</dbReference>
<gene>
    <name evidence="9" type="ORF">SAY86_003094</name>
</gene>
<keyword evidence="3" id="KW-0349">Heme</keyword>
<dbReference type="Gene3D" id="1.10.630.10">
    <property type="entry name" value="Cytochrome P450"/>
    <property type="match status" value="1"/>
</dbReference>
<keyword evidence="7" id="KW-0503">Monooxygenase</keyword>
<dbReference type="InterPro" id="IPR001128">
    <property type="entry name" value="Cyt_P450"/>
</dbReference>
<dbReference type="GO" id="GO:0020037">
    <property type="term" value="F:heme binding"/>
    <property type="evidence" value="ECO:0007669"/>
    <property type="project" value="InterPro"/>
</dbReference>
<evidence type="ECO:0000256" key="1">
    <source>
        <dbReference type="ARBA" id="ARBA00001971"/>
    </source>
</evidence>
<proteinExistence type="inferred from homology"/>
<evidence type="ECO:0000256" key="7">
    <source>
        <dbReference type="ARBA" id="ARBA00023033"/>
    </source>
</evidence>
<protein>
    <recommendedName>
        <fullName evidence="11">Flavonoid 3',5'-hydroxylase</fullName>
    </recommendedName>
</protein>
<name>A0AAN7LJ95_TRANT</name>
<comment type="caution">
    <text evidence="9">The sequence shown here is derived from an EMBL/GenBank/DDBJ whole genome shotgun (WGS) entry which is preliminary data.</text>
</comment>
<evidence type="ECO:0008006" key="11">
    <source>
        <dbReference type="Google" id="ProtNLM"/>
    </source>
</evidence>
<comment type="cofactor">
    <cofactor evidence="1">
        <name>heme</name>
        <dbReference type="ChEBI" id="CHEBI:30413"/>
    </cofactor>
</comment>
<evidence type="ECO:0000313" key="9">
    <source>
        <dbReference type="EMBL" id="KAK4786405.1"/>
    </source>
</evidence>
<dbReference type="Pfam" id="PF00067">
    <property type="entry name" value="p450"/>
    <property type="match status" value="1"/>
</dbReference>
<dbReference type="PANTHER" id="PTHR47944:SF18">
    <property type="entry name" value="FLAVONOID 3'-MONOOXYGENASE"/>
    <property type="match status" value="1"/>
</dbReference>
<comment type="similarity">
    <text evidence="2">Belongs to the cytochrome P450 family.</text>
</comment>
<evidence type="ECO:0000256" key="4">
    <source>
        <dbReference type="ARBA" id="ARBA00022723"/>
    </source>
</evidence>
<evidence type="ECO:0000313" key="10">
    <source>
        <dbReference type="Proteomes" id="UP001346149"/>
    </source>
</evidence>
<feature type="transmembrane region" description="Helical" evidence="8">
    <location>
        <begin position="6"/>
        <end position="29"/>
    </location>
</feature>
<keyword evidence="5" id="KW-0560">Oxidoreductase</keyword>
<dbReference type="AlphaFoldDB" id="A0AAN7LJ95"/>
<evidence type="ECO:0000256" key="3">
    <source>
        <dbReference type="ARBA" id="ARBA00022617"/>
    </source>
</evidence>